<keyword evidence="2" id="KW-0808">Transferase</keyword>
<evidence type="ECO:0000313" key="2">
    <source>
        <dbReference type="EMBL" id="SUC18314.1"/>
    </source>
</evidence>
<proteinExistence type="predicted"/>
<dbReference type="Pfam" id="PF00551">
    <property type="entry name" value="Formyl_trans_N"/>
    <property type="match status" value="1"/>
</dbReference>
<protein>
    <submittedName>
        <fullName evidence="2">Bifunctional UDP-glucuronic acid decarboxylase/UDP-4-amino-4-deoxy-L-arabinose formyltransferase</fullName>
    </submittedName>
</protein>
<name>A0A379FFB7_PROMI</name>
<dbReference type="InterPro" id="IPR036477">
    <property type="entry name" value="Formyl_transf_N_sf"/>
</dbReference>
<dbReference type="SUPFAM" id="SSF53328">
    <property type="entry name" value="Formyltransferase"/>
    <property type="match status" value="1"/>
</dbReference>
<dbReference type="Proteomes" id="UP000254191">
    <property type="component" value="Unassembled WGS sequence"/>
</dbReference>
<dbReference type="GO" id="GO:0005829">
    <property type="term" value="C:cytosol"/>
    <property type="evidence" value="ECO:0007669"/>
    <property type="project" value="TreeGrafter"/>
</dbReference>
<dbReference type="InterPro" id="IPR002376">
    <property type="entry name" value="Formyl_transf_N"/>
</dbReference>
<reference evidence="2 3" key="1">
    <citation type="submission" date="2018-06" db="EMBL/GenBank/DDBJ databases">
        <authorList>
            <consortium name="Pathogen Informatics"/>
            <person name="Doyle S."/>
        </authorList>
    </citation>
    <scope>NUCLEOTIDE SEQUENCE [LARGE SCALE GENOMIC DNA]</scope>
    <source>
        <strain evidence="2 3">NCTC11938</strain>
    </source>
</reference>
<evidence type="ECO:0000313" key="3">
    <source>
        <dbReference type="Proteomes" id="UP000254191"/>
    </source>
</evidence>
<dbReference type="EMBL" id="UGTS01000004">
    <property type="protein sequence ID" value="SUC18314.1"/>
    <property type="molecule type" value="Genomic_DNA"/>
</dbReference>
<dbReference type="PANTHER" id="PTHR11138:SF5">
    <property type="entry name" value="METHIONYL-TRNA FORMYLTRANSFERASE, MITOCHONDRIAL"/>
    <property type="match status" value="1"/>
</dbReference>
<dbReference type="PANTHER" id="PTHR11138">
    <property type="entry name" value="METHIONYL-TRNA FORMYLTRANSFERASE"/>
    <property type="match status" value="1"/>
</dbReference>
<feature type="domain" description="Formyl transferase N-terminal" evidence="1">
    <location>
        <begin position="13"/>
        <end position="125"/>
    </location>
</feature>
<organism evidence="2 3">
    <name type="scientific">Proteus mirabilis</name>
    <dbReference type="NCBI Taxonomy" id="584"/>
    <lineage>
        <taxon>Bacteria</taxon>
        <taxon>Pseudomonadati</taxon>
        <taxon>Pseudomonadota</taxon>
        <taxon>Gammaproteobacteria</taxon>
        <taxon>Enterobacterales</taxon>
        <taxon>Morganellaceae</taxon>
        <taxon>Proteus</taxon>
    </lineage>
</organism>
<sequence length="132" mass="14965">MGLTVFAPENVNHPLWIERIREMKPDVIFSFYYRHMLSDEILNLAPKGAFNLHGSLLPKYRGRAPINWAIVNGETETGVTLHKMTAKADAGDIVAQEKVTIEDTDTSLILHEKVREAAAKLMAHTLPQYRLR</sequence>
<dbReference type="GO" id="GO:0004479">
    <property type="term" value="F:methionyl-tRNA formyltransferase activity"/>
    <property type="evidence" value="ECO:0007669"/>
    <property type="project" value="TreeGrafter"/>
</dbReference>
<dbReference type="Gene3D" id="3.40.50.12230">
    <property type="match status" value="1"/>
</dbReference>
<dbReference type="AlphaFoldDB" id="A0A379FFB7"/>
<accession>A0A379FFB7</accession>
<gene>
    <name evidence="2" type="primary">arnA_4</name>
    <name evidence="2" type="ORF">NCTC11938_00638</name>
</gene>
<evidence type="ECO:0000259" key="1">
    <source>
        <dbReference type="Pfam" id="PF00551"/>
    </source>
</evidence>